<accession>A0A5A7NAI4</accession>
<sequence length="152" mass="15996">MIGADLDLIGQALALLWALHIRKAIDHRLQHRIIGPAGPGLIAIGLQGDIANRIGNIIARPIGKADMPAPILGGGAIGAAAAHGAKIHGLQIHRHADGFQRFAQHQSGDIHELDIRGVQNHDGAAIIARRSHQGFGFFTIMADAGRHSRLGG</sequence>
<dbReference type="Proteomes" id="UP000324996">
    <property type="component" value="Unassembled WGS sequence"/>
</dbReference>
<organism evidence="1 2">
    <name type="scientific">Iodidimonas nitroreducens</name>
    <dbReference type="NCBI Taxonomy" id="1236968"/>
    <lineage>
        <taxon>Bacteria</taxon>
        <taxon>Pseudomonadati</taxon>
        <taxon>Pseudomonadota</taxon>
        <taxon>Alphaproteobacteria</taxon>
        <taxon>Iodidimonadales</taxon>
        <taxon>Iodidimonadaceae</taxon>
        <taxon>Iodidimonas</taxon>
    </lineage>
</organism>
<comment type="caution">
    <text evidence="1">The sequence shown here is derived from an EMBL/GenBank/DDBJ whole genome shotgun (WGS) entry which is preliminary data.</text>
</comment>
<dbReference type="EMBL" id="BKCN01000015">
    <property type="protein sequence ID" value="GER04937.1"/>
    <property type="molecule type" value="Genomic_DNA"/>
</dbReference>
<evidence type="ECO:0000313" key="2">
    <source>
        <dbReference type="Proteomes" id="UP000324996"/>
    </source>
</evidence>
<dbReference type="AlphaFoldDB" id="A0A5A7NAI4"/>
<evidence type="ECO:0000313" key="1">
    <source>
        <dbReference type="EMBL" id="GER04937.1"/>
    </source>
</evidence>
<name>A0A5A7NAI4_9PROT</name>
<proteinExistence type="predicted"/>
<reference evidence="1 2" key="1">
    <citation type="submission" date="2019-09" db="EMBL/GenBank/DDBJ databases">
        <title>NBRP : Genome information of microbial organism related human and environment.</title>
        <authorList>
            <person name="Hattori M."/>
            <person name="Oshima K."/>
            <person name="Inaba H."/>
            <person name="Suda W."/>
            <person name="Sakamoto M."/>
            <person name="Iino T."/>
            <person name="Kitahara M."/>
            <person name="Oshida Y."/>
            <person name="Iida T."/>
            <person name="Kudo T."/>
            <person name="Itoh T."/>
            <person name="Ohkuma M."/>
        </authorList>
    </citation>
    <scope>NUCLEOTIDE SEQUENCE [LARGE SCALE GENOMIC DNA]</scope>
    <source>
        <strain evidence="1 2">Q-1</strain>
    </source>
</reference>
<keyword evidence="2" id="KW-1185">Reference proteome</keyword>
<gene>
    <name evidence="1" type="ORF">JCM17846_26190</name>
</gene>
<protein>
    <submittedName>
        <fullName evidence="1">Uncharacterized protein</fullName>
    </submittedName>
</protein>